<reference evidence="11" key="3">
    <citation type="submission" date="2025-08" db="UniProtKB">
        <authorList>
            <consortium name="RefSeq"/>
        </authorList>
    </citation>
    <scope>IDENTIFICATION</scope>
    <source>
        <strain evidence="11">CBS 342.82</strain>
    </source>
</reference>
<dbReference type="PANTHER" id="PTHR23137">
    <property type="entry name" value="VESICLE TRANSPORT PROTEIN-RELATED"/>
    <property type="match status" value="1"/>
</dbReference>
<dbReference type="GO" id="GO:0015031">
    <property type="term" value="P:protein transport"/>
    <property type="evidence" value="ECO:0007669"/>
    <property type="project" value="UniProtKB-KW"/>
</dbReference>
<feature type="transmembrane region" description="Helical" evidence="8">
    <location>
        <begin position="81"/>
        <end position="108"/>
    </location>
</feature>
<dbReference type="InterPro" id="IPR007305">
    <property type="entry name" value="Vesicle_transpt_Got1/SFT2"/>
</dbReference>
<evidence type="ECO:0000256" key="3">
    <source>
        <dbReference type="ARBA" id="ARBA00022692"/>
    </source>
</evidence>
<evidence type="ECO:0000256" key="4">
    <source>
        <dbReference type="ARBA" id="ARBA00022927"/>
    </source>
</evidence>
<organism evidence="11">
    <name type="scientific">Dissoconium aciculare CBS 342.82</name>
    <dbReference type="NCBI Taxonomy" id="1314786"/>
    <lineage>
        <taxon>Eukaryota</taxon>
        <taxon>Fungi</taxon>
        <taxon>Dikarya</taxon>
        <taxon>Ascomycota</taxon>
        <taxon>Pezizomycotina</taxon>
        <taxon>Dothideomycetes</taxon>
        <taxon>Dothideomycetidae</taxon>
        <taxon>Mycosphaerellales</taxon>
        <taxon>Dissoconiaceae</taxon>
        <taxon>Dissoconium</taxon>
    </lineage>
</organism>
<accession>A0A6J3MH23</accession>
<evidence type="ECO:0000256" key="5">
    <source>
        <dbReference type="ARBA" id="ARBA00022989"/>
    </source>
</evidence>
<dbReference type="OrthoDB" id="660759at2759"/>
<dbReference type="GO" id="GO:0000139">
    <property type="term" value="C:Golgi membrane"/>
    <property type="evidence" value="ECO:0007669"/>
    <property type="project" value="UniProtKB-SubCell"/>
</dbReference>
<feature type="transmembrane region" description="Helical" evidence="8">
    <location>
        <begin position="114"/>
        <end position="137"/>
    </location>
</feature>
<comment type="subcellular location">
    <subcellularLocation>
        <location evidence="8">Golgi apparatus membrane</location>
        <topology evidence="8">Multi-pass membrane protein</topology>
    </subcellularLocation>
    <subcellularLocation>
        <location evidence="1">Membrane</location>
        <topology evidence="1">Multi-pass membrane protein</topology>
    </subcellularLocation>
</comment>
<feature type="transmembrane region" description="Helical" evidence="8">
    <location>
        <begin position="170"/>
        <end position="191"/>
    </location>
</feature>
<dbReference type="InterPro" id="IPR011691">
    <property type="entry name" value="Vesicle_transpt_SFT2"/>
</dbReference>
<evidence type="ECO:0000313" key="10">
    <source>
        <dbReference type="Proteomes" id="UP000504637"/>
    </source>
</evidence>
<keyword evidence="3 8" id="KW-0812">Transmembrane</keyword>
<evidence type="ECO:0000256" key="8">
    <source>
        <dbReference type="RuleBase" id="RU363111"/>
    </source>
</evidence>
<dbReference type="PANTHER" id="PTHR23137:SF36">
    <property type="entry name" value="VESICLE TRANSPORT PROTEIN SFT2C"/>
    <property type="match status" value="1"/>
</dbReference>
<evidence type="ECO:0000256" key="6">
    <source>
        <dbReference type="ARBA" id="ARBA00023136"/>
    </source>
</evidence>
<feature type="compositionally biased region" description="Polar residues" evidence="9">
    <location>
        <begin position="1"/>
        <end position="14"/>
    </location>
</feature>
<feature type="region of interest" description="Disordered" evidence="9">
    <location>
        <begin position="1"/>
        <end position="65"/>
    </location>
</feature>
<comment type="similarity">
    <text evidence="7 8">Belongs to the SFT2 family.</text>
</comment>
<reference evidence="11" key="1">
    <citation type="submission" date="2020-01" db="EMBL/GenBank/DDBJ databases">
        <authorList>
            <consortium name="DOE Joint Genome Institute"/>
            <person name="Haridas S."/>
            <person name="Albert R."/>
            <person name="Binder M."/>
            <person name="Bloem J."/>
            <person name="Labutti K."/>
            <person name="Salamov A."/>
            <person name="Andreopoulos B."/>
            <person name="Baker S.E."/>
            <person name="Barry K."/>
            <person name="Bills G."/>
            <person name="Bluhm B.H."/>
            <person name="Cannon C."/>
            <person name="Castanera R."/>
            <person name="Culley D.E."/>
            <person name="Daum C."/>
            <person name="Ezra D."/>
            <person name="Gonzalez J.B."/>
            <person name="Henrissat B."/>
            <person name="Kuo A."/>
            <person name="Liang C."/>
            <person name="Lipzen A."/>
            <person name="Lutzoni F."/>
            <person name="Magnuson J."/>
            <person name="Mondo S."/>
            <person name="Nolan M."/>
            <person name="Ohm R."/>
            <person name="Pangilinan J."/>
            <person name="Park H.-J."/>
            <person name="Ramirez L."/>
            <person name="Alfaro M."/>
            <person name="Sun H."/>
            <person name="Tritt A."/>
            <person name="Yoshinaga Y."/>
            <person name="Zwiers L.-H."/>
            <person name="Turgeon B.G."/>
            <person name="Goodwin S.B."/>
            <person name="Spatafora J.W."/>
            <person name="Crous P.W."/>
            <person name="Grigoriev I.V."/>
        </authorList>
    </citation>
    <scope>NUCLEOTIDE SEQUENCE</scope>
    <source>
        <strain evidence="11">CBS 342.82</strain>
    </source>
</reference>
<dbReference type="AlphaFoldDB" id="A0A6J3MH23"/>
<keyword evidence="2 8" id="KW-0813">Transport</keyword>
<dbReference type="Pfam" id="PF04178">
    <property type="entry name" value="Got1"/>
    <property type="match status" value="1"/>
</dbReference>
<keyword evidence="6 8" id="KW-0472">Membrane</keyword>
<evidence type="ECO:0000313" key="11">
    <source>
        <dbReference type="RefSeq" id="XP_033463233.1"/>
    </source>
</evidence>
<dbReference type="Proteomes" id="UP000504637">
    <property type="component" value="Unplaced"/>
</dbReference>
<evidence type="ECO:0000256" key="9">
    <source>
        <dbReference type="SAM" id="MobiDB-lite"/>
    </source>
</evidence>
<comment type="function">
    <text evidence="8">Nonessential protein required for the fusion of transport vesicles derived from the endocytic pathway with the Golgi complex.</text>
</comment>
<protein>
    <recommendedName>
        <fullName evidence="8">Protein transport protein SFT2</fullName>
    </recommendedName>
</protein>
<proteinExistence type="inferred from homology"/>
<evidence type="ECO:0000256" key="2">
    <source>
        <dbReference type="ARBA" id="ARBA00022448"/>
    </source>
</evidence>
<keyword evidence="10" id="KW-1185">Reference proteome</keyword>
<evidence type="ECO:0000256" key="1">
    <source>
        <dbReference type="ARBA" id="ARBA00004141"/>
    </source>
</evidence>
<keyword evidence="8" id="KW-0333">Golgi apparatus</keyword>
<dbReference type="RefSeq" id="XP_033463233.1">
    <property type="nucleotide sequence ID" value="XM_033606241.1"/>
</dbReference>
<keyword evidence="4 8" id="KW-0653">Protein transport</keyword>
<gene>
    <name evidence="11" type="ORF">K489DRAFT_386627</name>
</gene>
<dbReference type="GO" id="GO:0016192">
    <property type="term" value="P:vesicle-mediated transport"/>
    <property type="evidence" value="ECO:0007669"/>
    <property type="project" value="InterPro"/>
</dbReference>
<feature type="transmembrane region" description="Helical" evidence="8">
    <location>
        <begin position="146"/>
        <end position="164"/>
    </location>
</feature>
<keyword evidence="5 8" id="KW-1133">Transmembrane helix</keyword>
<reference evidence="11" key="2">
    <citation type="submission" date="2020-04" db="EMBL/GenBank/DDBJ databases">
        <authorList>
            <consortium name="NCBI Genome Project"/>
        </authorList>
    </citation>
    <scope>NUCLEOTIDE SEQUENCE</scope>
    <source>
        <strain evidence="11">CBS 342.82</strain>
    </source>
</reference>
<sequence>MASSSFRDNMNSLGWSRREQPSHTNTTKPLLGGLSRWNPFGGEGGLSLPTTEGEGPGAPLPAPSRREEEEGWFALSRWDRLLIFGGLNLAALVLFMICFALLPVIALASRKFAILWSMASLLFLGSWAVMMGPLLYLRHLISEERLPFTATYFGSIVLTLYFAIGLHSSILTALTAIIQLLALLWYLVSYFPMGSSGLRFAAQFGGNRIAAWMTG</sequence>
<name>A0A6J3MH23_9PEZI</name>
<dbReference type="GeneID" id="54364041"/>
<evidence type="ECO:0000256" key="7">
    <source>
        <dbReference type="ARBA" id="ARBA00025800"/>
    </source>
</evidence>